<sequence>MTGMSPVLFKYRYIPWAAGPTVNSVRQSSSNRMSVVSGTIGVVGGVGVTWTQSETPSRAAVRRDVNFKYNRHHGDQSLDGDD</sequence>
<dbReference type="EMBL" id="KB644412">
    <property type="protein sequence ID" value="EPS30969.1"/>
    <property type="molecule type" value="Genomic_DNA"/>
</dbReference>
<dbReference type="AlphaFoldDB" id="S7ZKY3"/>
<proteinExistence type="predicted"/>
<protein>
    <submittedName>
        <fullName evidence="1">Uncharacterized protein</fullName>
    </submittedName>
</protein>
<keyword evidence="2" id="KW-1185">Reference proteome</keyword>
<accession>S7ZKY3</accession>
<reference evidence="1 2" key="1">
    <citation type="journal article" date="2013" name="PLoS ONE">
        <title>Genomic and secretomic analyses reveal unique features of the lignocellulolytic enzyme system of Penicillium decumbens.</title>
        <authorList>
            <person name="Liu G."/>
            <person name="Zhang L."/>
            <person name="Wei X."/>
            <person name="Zou G."/>
            <person name="Qin Y."/>
            <person name="Ma L."/>
            <person name="Li J."/>
            <person name="Zheng H."/>
            <person name="Wang S."/>
            <person name="Wang C."/>
            <person name="Xun L."/>
            <person name="Zhao G.-P."/>
            <person name="Zhou Z."/>
            <person name="Qu Y."/>
        </authorList>
    </citation>
    <scope>NUCLEOTIDE SEQUENCE [LARGE SCALE GENOMIC DNA]</scope>
    <source>
        <strain evidence="2">114-2 / CGMCC 5302</strain>
    </source>
</reference>
<evidence type="ECO:0000313" key="1">
    <source>
        <dbReference type="EMBL" id="EPS30969.1"/>
    </source>
</evidence>
<name>S7ZKY3_PENO1</name>
<evidence type="ECO:0000313" key="2">
    <source>
        <dbReference type="Proteomes" id="UP000019376"/>
    </source>
</evidence>
<dbReference type="Proteomes" id="UP000019376">
    <property type="component" value="Unassembled WGS sequence"/>
</dbReference>
<gene>
    <name evidence="1" type="ORF">PDE_05923</name>
</gene>
<organism evidence="1 2">
    <name type="scientific">Penicillium oxalicum (strain 114-2 / CGMCC 5302)</name>
    <name type="common">Penicillium decumbens</name>
    <dbReference type="NCBI Taxonomy" id="933388"/>
    <lineage>
        <taxon>Eukaryota</taxon>
        <taxon>Fungi</taxon>
        <taxon>Dikarya</taxon>
        <taxon>Ascomycota</taxon>
        <taxon>Pezizomycotina</taxon>
        <taxon>Eurotiomycetes</taxon>
        <taxon>Eurotiomycetidae</taxon>
        <taxon>Eurotiales</taxon>
        <taxon>Aspergillaceae</taxon>
        <taxon>Penicillium</taxon>
    </lineage>
</organism>
<dbReference type="HOGENOM" id="CLU_2559014_0_0_1"/>